<dbReference type="NCBIfam" id="NF003818">
    <property type="entry name" value="PRK05409.1"/>
    <property type="match status" value="1"/>
</dbReference>
<dbReference type="AlphaFoldDB" id="A0A448VPX0"/>
<dbReference type="Gene3D" id="3.20.20.150">
    <property type="entry name" value="Divalent-metal-dependent TIM barrel enzymes"/>
    <property type="match status" value="1"/>
</dbReference>
<dbReference type="STRING" id="28091.SAMEA3174300_00279"/>
<dbReference type="KEGG" id="nwe:SAMEA3174300_0279"/>
<organism evidence="1 2">
    <name type="scientific">Neisseria weaveri</name>
    <dbReference type="NCBI Taxonomy" id="28091"/>
    <lineage>
        <taxon>Bacteria</taxon>
        <taxon>Pseudomonadati</taxon>
        <taxon>Pseudomonadota</taxon>
        <taxon>Betaproteobacteria</taxon>
        <taxon>Neisseriales</taxon>
        <taxon>Neisseriaceae</taxon>
        <taxon>Neisseria</taxon>
    </lineage>
</organism>
<dbReference type="PANTHER" id="PTHR42194:SF1">
    <property type="entry name" value="UPF0276 PROTEIN HI_1600"/>
    <property type="match status" value="1"/>
</dbReference>
<proteinExistence type="predicted"/>
<dbReference type="RefSeq" id="WP_004283721.1">
    <property type="nucleotide sequence ID" value="NZ_CAUJRG010000005.1"/>
</dbReference>
<sequence length="282" mass="31873">MNTLQGAGLGYKRSLADDFLNLDQQKSAISFIEAAPENWLRMGGAARKKFDAVAERFPIACHGLSLSLGSRDPLQIGFLKQIKAFLREYDIGFFSEHLSYCSHNGHLYDLLPLPFTEEAALHTAQRIRQVQDILEMRIAVENTSYYAHSPIAEMDEVAFLNLVAAEADCDIHLDINNVYVNAVNHNILQPQDYIDRVDLNRVRYMHMAGHDQESENLLIDTHGQAVCNDVWELFAYTCEKLPHYVPCLLERDSNFPPFAELEAEVARIAAIQQQAGKTRHAA</sequence>
<name>A0A448VPX0_9NEIS</name>
<dbReference type="InterPro" id="IPR036237">
    <property type="entry name" value="Xyl_isomerase-like_sf"/>
</dbReference>
<evidence type="ECO:0000313" key="1">
    <source>
        <dbReference type="EMBL" id="VEJ51817.1"/>
    </source>
</evidence>
<dbReference type="OrthoDB" id="9763101at2"/>
<accession>A0A448VPX0</accession>
<dbReference type="Proteomes" id="UP000272771">
    <property type="component" value="Chromosome"/>
</dbReference>
<dbReference type="SUPFAM" id="SSF51658">
    <property type="entry name" value="Xylose isomerase-like"/>
    <property type="match status" value="1"/>
</dbReference>
<evidence type="ECO:0000313" key="2">
    <source>
        <dbReference type="Proteomes" id="UP000272771"/>
    </source>
</evidence>
<reference evidence="1 2" key="1">
    <citation type="submission" date="2018-12" db="EMBL/GenBank/DDBJ databases">
        <authorList>
            <consortium name="Pathogen Informatics"/>
        </authorList>
    </citation>
    <scope>NUCLEOTIDE SEQUENCE [LARGE SCALE GENOMIC DNA]</scope>
    <source>
        <strain evidence="1 2">NCTC12742</strain>
    </source>
</reference>
<dbReference type="InterPro" id="IPR007801">
    <property type="entry name" value="MbnB/TglH/ChrH"/>
</dbReference>
<dbReference type="Pfam" id="PF05114">
    <property type="entry name" value="MbnB_TglH_ChrH"/>
    <property type="match status" value="1"/>
</dbReference>
<dbReference type="PANTHER" id="PTHR42194">
    <property type="entry name" value="UPF0276 PROTEIN HI_1600"/>
    <property type="match status" value="1"/>
</dbReference>
<gene>
    <name evidence="1" type="ORF">NCTC12742_01722</name>
</gene>
<protein>
    <submittedName>
        <fullName evidence="1">Protein of uncharacterized function (DUF692)</fullName>
    </submittedName>
</protein>
<dbReference type="EMBL" id="LR134533">
    <property type="protein sequence ID" value="VEJ51817.1"/>
    <property type="molecule type" value="Genomic_DNA"/>
</dbReference>
<keyword evidence="2" id="KW-1185">Reference proteome</keyword>